<evidence type="ECO:0000256" key="3">
    <source>
        <dbReference type="ARBA" id="ARBA00060902"/>
    </source>
</evidence>
<protein>
    <submittedName>
        <fullName evidence="6">Uncharacterized protein LOC113215631</fullName>
    </submittedName>
</protein>
<dbReference type="GO" id="GO:0007623">
    <property type="term" value="P:circadian rhythm"/>
    <property type="evidence" value="ECO:0007669"/>
    <property type="project" value="UniProtKB-ARBA"/>
</dbReference>
<dbReference type="SMART" id="SM00700">
    <property type="entry name" value="JHBP"/>
    <property type="match status" value="1"/>
</dbReference>
<sequence length="266" mass="30592">MGIAVYTALLLCAATSVRAQEALDKERPLPDYFKACVRGRPDFDRCIMDSLNQCNHFFHTGVPEYNVPPFDPFFAKEVVQKRGGNSLFYKLTLRDVIESGWARSKVIRFKSDPRNYRIRYTQWWPDKFLAGQYEFDGNMIQLPIDNKGQFNLTLYNYTQTTTLTRRPVLDEGGRFLRWAPIKVQINVLNSGDMALHISHLLGGRVIMENILDRIINAAWRPGFFVLRTTINDLVETAFTKIFNDGFKGFDLERVLPPPESISNALS</sequence>
<evidence type="ECO:0000313" key="6">
    <source>
        <dbReference type="RefSeq" id="XP_026291067.1"/>
    </source>
</evidence>
<dbReference type="RefSeq" id="XP_026291067.1">
    <property type="nucleotide sequence ID" value="XM_026435282.2"/>
</dbReference>
<dbReference type="InterPro" id="IPR038606">
    <property type="entry name" value="To_sf"/>
</dbReference>
<evidence type="ECO:0000256" key="1">
    <source>
        <dbReference type="ARBA" id="ARBA00022729"/>
    </source>
</evidence>
<feature type="chain" id="PRO_5026800106" evidence="4">
    <location>
        <begin position="20"/>
        <end position="266"/>
    </location>
</feature>
<accession>A0A6J1TE98</accession>
<dbReference type="AlphaFoldDB" id="A0A6J1TE98"/>
<evidence type="ECO:0000313" key="5">
    <source>
        <dbReference type="Proteomes" id="UP000504606"/>
    </source>
</evidence>
<dbReference type="Proteomes" id="UP000504606">
    <property type="component" value="Unplaced"/>
</dbReference>
<dbReference type="PANTHER" id="PTHR11008:SF15">
    <property type="entry name" value="CIRCADIAN CLOCK-CONTROLLED PROTEIN"/>
    <property type="match status" value="1"/>
</dbReference>
<evidence type="ECO:0000256" key="4">
    <source>
        <dbReference type="SAM" id="SignalP"/>
    </source>
</evidence>
<keyword evidence="2" id="KW-0090">Biological rhythms</keyword>
<reference evidence="6" key="1">
    <citation type="submission" date="2025-08" db="UniProtKB">
        <authorList>
            <consortium name="RefSeq"/>
        </authorList>
    </citation>
    <scope>IDENTIFICATION</scope>
    <source>
        <tissue evidence="6">Whole organism</tissue>
    </source>
</reference>
<dbReference type="FunFam" id="3.15.10.30:FF:000001">
    <property type="entry name" value="Takeout-like protein 1"/>
    <property type="match status" value="1"/>
</dbReference>
<dbReference type="Pfam" id="PF06585">
    <property type="entry name" value="JHBP"/>
    <property type="match status" value="1"/>
</dbReference>
<gene>
    <name evidence="6" type="primary">LOC113215631</name>
</gene>
<dbReference type="KEGG" id="foc:113215631"/>
<evidence type="ECO:0000256" key="2">
    <source>
        <dbReference type="ARBA" id="ARBA00023108"/>
    </source>
</evidence>
<dbReference type="InterPro" id="IPR010562">
    <property type="entry name" value="Haemolymph_juvenile_hormone-bd"/>
</dbReference>
<proteinExistence type="inferred from homology"/>
<organism evidence="5 6">
    <name type="scientific">Frankliniella occidentalis</name>
    <name type="common">Western flower thrips</name>
    <name type="synonym">Euthrips occidentalis</name>
    <dbReference type="NCBI Taxonomy" id="133901"/>
    <lineage>
        <taxon>Eukaryota</taxon>
        <taxon>Metazoa</taxon>
        <taxon>Ecdysozoa</taxon>
        <taxon>Arthropoda</taxon>
        <taxon>Hexapoda</taxon>
        <taxon>Insecta</taxon>
        <taxon>Pterygota</taxon>
        <taxon>Neoptera</taxon>
        <taxon>Paraneoptera</taxon>
        <taxon>Thysanoptera</taxon>
        <taxon>Terebrantia</taxon>
        <taxon>Thripoidea</taxon>
        <taxon>Thripidae</taxon>
        <taxon>Frankliniella</taxon>
    </lineage>
</organism>
<keyword evidence="5" id="KW-1185">Reference proteome</keyword>
<dbReference type="OrthoDB" id="8183816at2759"/>
<name>A0A6J1TE98_FRAOC</name>
<dbReference type="GeneID" id="113215631"/>
<comment type="similarity">
    <text evidence="3">Belongs to the TO family.</text>
</comment>
<feature type="signal peptide" evidence="4">
    <location>
        <begin position="1"/>
        <end position="19"/>
    </location>
</feature>
<dbReference type="GO" id="GO:0005615">
    <property type="term" value="C:extracellular space"/>
    <property type="evidence" value="ECO:0007669"/>
    <property type="project" value="TreeGrafter"/>
</dbReference>
<keyword evidence="1 4" id="KW-0732">Signal</keyword>
<dbReference type="Gene3D" id="3.15.10.30">
    <property type="entry name" value="Haemolymph juvenile hormone binding protein"/>
    <property type="match status" value="1"/>
</dbReference>
<dbReference type="PANTHER" id="PTHR11008">
    <property type="entry name" value="PROTEIN TAKEOUT-LIKE PROTEIN"/>
    <property type="match status" value="1"/>
</dbReference>